<name>A7EPP7_SCLS1</name>
<dbReference type="EMBL" id="CH476629">
    <property type="protein sequence ID" value="EDO04813.1"/>
    <property type="molecule type" value="Genomic_DNA"/>
</dbReference>
<dbReference type="KEGG" id="ssl:SS1G_07296"/>
<protein>
    <submittedName>
        <fullName evidence="1">Uncharacterized protein</fullName>
    </submittedName>
</protein>
<proteinExistence type="predicted"/>
<sequence length="146" mass="16187">MCIKSVVFSLLPLEGHSIPSASAVWINPTPFLDSVPLKATGKCIKRIFDSKIPDSKVEDMTPWDMSKIVLEARSPMHESSKTISISTTGYLISSSTYLRTKIYPKSRHPTLRAETLSYLYESSVASTSCIYILAITKAKRANISEI</sequence>
<gene>
    <name evidence="1" type="ORF">SS1G_07296</name>
</gene>
<reference evidence="2" key="1">
    <citation type="journal article" date="2011" name="PLoS Genet.">
        <title>Genomic analysis of the necrotrophic fungal pathogens Sclerotinia sclerotiorum and Botrytis cinerea.</title>
        <authorList>
            <person name="Amselem J."/>
            <person name="Cuomo C.A."/>
            <person name="van Kan J.A."/>
            <person name="Viaud M."/>
            <person name="Benito E.P."/>
            <person name="Couloux A."/>
            <person name="Coutinho P.M."/>
            <person name="de Vries R.P."/>
            <person name="Dyer P.S."/>
            <person name="Fillinger S."/>
            <person name="Fournier E."/>
            <person name="Gout L."/>
            <person name="Hahn M."/>
            <person name="Kohn L."/>
            <person name="Lapalu N."/>
            <person name="Plummer K.M."/>
            <person name="Pradier J.M."/>
            <person name="Quevillon E."/>
            <person name="Sharon A."/>
            <person name="Simon A."/>
            <person name="ten Have A."/>
            <person name="Tudzynski B."/>
            <person name="Tudzynski P."/>
            <person name="Wincker P."/>
            <person name="Andrew M."/>
            <person name="Anthouard V."/>
            <person name="Beever R.E."/>
            <person name="Beffa R."/>
            <person name="Benoit I."/>
            <person name="Bouzid O."/>
            <person name="Brault B."/>
            <person name="Chen Z."/>
            <person name="Choquer M."/>
            <person name="Collemare J."/>
            <person name="Cotton P."/>
            <person name="Danchin E.G."/>
            <person name="Da Silva C."/>
            <person name="Gautier A."/>
            <person name="Giraud C."/>
            <person name="Giraud T."/>
            <person name="Gonzalez C."/>
            <person name="Grossetete S."/>
            <person name="Guldener U."/>
            <person name="Henrissat B."/>
            <person name="Howlett B.J."/>
            <person name="Kodira C."/>
            <person name="Kretschmer M."/>
            <person name="Lappartient A."/>
            <person name="Leroch M."/>
            <person name="Levis C."/>
            <person name="Mauceli E."/>
            <person name="Neuveglise C."/>
            <person name="Oeser B."/>
            <person name="Pearson M."/>
            <person name="Poulain J."/>
            <person name="Poussereau N."/>
            <person name="Quesneville H."/>
            <person name="Rascle C."/>
            <person name="Schumacher J."/>
            <person name="Segurens B."/>
            <person name="Sexton A."/>
            <person name="Silva E."/>
            <person name="Sirven C."/>
            <person name="Soanes D.M."/>
            <person name="Talbot N.J."/>
            <person name="Templeton M."/>
            <person name="Yandava C."/>
            <person name="Yarden O."/>
            <person name="Zeng Q."/>
            <person name="Rollins J.A."/>
            <person name="Lebrun M.H."/>
            <person name="Dickman M."/>
        </authorList>
    </citation>
    <scope>NUCLEOTIDE SEQUENCE [LARGE SCALE GENOMIC DNA]</scope>
    <source>
        <strain evidence="2">ATCC 18683 / 1980 / Ss-1</strain>
    </source>
</reference>
<dbReference type="AlphaFoldDB" id="A7EPP7"/>
<evidence type="ECO:0000313" key="2">
    <source>
        <dbReference type="Proteomes" id="UP000001312"/>
    </source>
</evidence>
<dbReference type="GeneID" id="5487918"/>
<dbReference type="RefSeq" id="XP_001591850.1">
    <property type="nucleotide sequence ID" value="XM_001591800.1"/>
</dbReference>
<keyword evidence="2" id="KW-1185">Reference proteome</keyword>
<dbReference type="HOGENOM" id="CLU_1778584_0_0_1"/>
<dbReference type="Proteomes" id="UP000001312">
    <property type="component" value="Unassembled WGS sequence"/>
</dbReference>
<accession>A7EPP7</accession>
<organism evidence="1 2">
    <name type="scientific">Sclerotinia sclerotiorum (strain ATCC 18683 / 1980 / Ss-1)</name>
    <name type="common">White mold</name>
    <name type="synonym">Whetzelinia sclerotiorum</name>
    <dbReference type="NCBI Taxonomy" id="665079"/>
    <lineage>
        <taxon>Eukaryota</taxon>
        <taxon>Fungi</taxon>
        <taxon>Dikarya</taxon>
        <taxon>Ascomycota</taxon>
        <taxon>Pezizomycotina</taxon>
        <taxon>Leotiomycetes</taxon>
        <taxon>Helotiales</taxon>
        <taxon>Sclerotiniaceae</taxon>
        <taxon>Sclerotinia</taxon>
    </lineage>
</organism>
<dbReference type="InParanoid" id="A7EPP7"/>
<evidence type="ECO:0000313" key="1">
    <source>
        <dbReference type="EMBL" id="EDO04813.1"/>
    </source>
</evidence>